<dbReference type="PANTHER" id="PTHR10072:SF41">
    <property type="entry name" value="IRON-SULFUR CLUSTER ASSEMBLY 1 HOMOLOG, MITOCHONDRIAL"/>
    <property type="match status" value="1"/>
</dbReference>
<organism evidence="3">
    <name type="scientific">hydrothermal vent metagenome</name>
    <dbReference type="NCBI Taxonomy" id="652676"/>
    <lineage>
        <taxon>unclassified sequences</taxon>
        <taxon>metagenomes</taxon>
        <taxon>ecological metagenomes</taxon>
    </lineage>
</organism>
<sequence length="120" mass="12756">MPITQDGMVLTVAISEKAAEKIKYFASKDGIEENVGVRVAVKGGGCSGLTYDLNITGEVVESETEKVVEQHGVKVIVDKKSYIYLVGTELDFSDGLNGKGFVFQNPNAKKACGCGTSFSV</sequence>
<dbReference type="GO" id="GO:0016226">
    <property type="term" value="P:iron-sulfur cluster assembly"/>
    <property type="evidence" value="ECO:0007669"/>
    <property type="project" value="InterPro"/>
</dbReference>
<dbReference type="GO" id="GO:0005737">
    <property type="term" value="C:cytoplasm"/>
    <property type="evidence" value="ECO:0007669"/>
    <property type="project" value="TreeGrafter"/>
</dbReference>
<evidence type="ECO:0000313" key="3">
    <source>
        <dbReference type="EMBL" id="CUV02609.1"/>
    </source>
</evidence>
<gene>
    <name evidence="3" type="ORF">MGWOODY_Clf1295</name>
</gene>
<dbReference type="AlphaFoldDB" id="A0A160V9E8"/>
<name>A0A160V9E8_9ZZZZ</name>
<proteinExistence type="inferred from homology"/>
<dbReference type="SUPFAM" id="SSF89360">
    <property type="entry name" value="HesB-like domain"/>
    <property type="match status" value="1"/>
</dbReference>
<dbReference type="PROSITE" id="PS01152">
    <property type="entry name" value="HESB"/>
    <property type="match status" value="1"/>
</dbReference>
<dbReference type="InterPro" id="IPR035903">
    <property type="entry name" value="HesB-like_dom_sf"/>
</dbReference>
<comment type="similarity">
    <text evidence="1">Belongs to the HesB/IscA family.</text>
</comment>
<dbReference type="Pfam" id="PF01521">
    <property type="entry name" value="Fe-S_biosyn"/>
    <property type="match status" value="1"/>
</dbReference>
<dbReference type="EMBL" id="FAXA01000278">
    <property type="protein sequence ID" value="CUV02609.1"/>
    <property type="molecule type" value="Genomic_DNA"/>
</dbReference>
<dbReference type="InterPro" id="IPR016092">
    <property type="entry name" value="ATAP"/>
</dbReference>
<dbReference type="PANTHER" id="PTHR10072">
    <property type="entry name" value="IRON-SULFUR CLUSTER ASSEMBLY PROTEIN"/>
    <property type="match status" value="1"/>
</dbReference>
<accession>A0A160V9E8</accession>
<reference evidence="3" key="1">
    <citation type="submission" date="2015-10" db="EMBL/GenBank/DDBJ databases">
        <authorList>
            <person name="Gilbert D.G."/>
        </authorList>
    </citation>
    <scope>NUCLEOTIDE SEQUENCE</scope>
</reference>
<dbReference type="InterPro" id="IPR000361">
    <property type="entry name" value="ATAP_core_dom"/>
</dbReference>
<evidence type="ECO:0000256" key="1">
    <source>
        <dbReference type="ARBA" id="ARBA00006718"/>
    </source>
</evidence>
<dbReference type="InterPro" id="IPR017870">
    <property type="entry name" value="FeS_cluster_insertion_CS"/>
</dbReference>
<evidence type="ECO:0000259" key="2">
    <source>
        <dbReference type="Pfam" id="PF01521"/>
    </source>
</evidence>
<dbReference type="InterPro" id="IPR050322">
    <property type="entry name" value="Fe-S_cluster_asmbl/transfer"/>
</dbReference>
<dbReference type="GO" id="GO:0051537">
    <property type="term" value="F:2 iron, 2 sulfur cluster binding"/>
    <property type="evidence" value="ECO:0007669"/>
    <property type="project" value="TreeGrafter"/>
</dbReference>
<protein>
    <submittedName>
        <fullName evidence="3">Probable iron binding protein from the HesB_IscA_SufA family</fullName>
    </submittedName>
</protein>
<feature type="domain" description="Core" evidence="2">
    <location>
        <begin position="12"/>
        <end position="115"/>
    </location>
</feature>
<dbReference type="Gene3D" id="2.60.300.12">
    <property type="entry name" value="HesB-like domain"/>
    <property type="match status" value="1"/>
</dbReference>
<dbReference type="NCBIfam" id="TIGR00049">
    <property type="entry name" value="iron-sulfur cluster assembly accessory protein"/>
    <property type="match status" value="1"/>
</dbReference>